<evidence type="ECO:0000313" key="2">
    <source>
        <dbReference type="EMBL" id="NDY82349.1"/>
    </source>
</evidence>
<dbReference type="GO" id="GO:0003677">
    <property type="term" value="F:DNA binding"/>
    <property type="evidence" value="ECO:0007669"/>
    <property type="project" value="InterPro"/>
</dbReference>
<feature type="domain" description="Transposase IS200-like" evidence="1">
    <location>
        <begin position="9"/>
        <end position="122"/>
    </location>
</feature>
<dbReference type="GO" id="GO:0004803">
    <property type="term" value="F:transposase activity"/>
    <property type="evidence" value="ECO:0007669"/>
    <property type="project" value="InterPro"/>
</dbReference>
<comment type="caution">
    <text evidence="2">The sequence shown here is derived from an EMBL/GenBank/DDBJ whole genome shotgun (WGS) entry which is preliminary data.</text>
</comment>
<sequence>MARLPRLYAPGLTQLVIAELVKDAKGHGPDLSPATIKDMLQWIGEASRTHHVAINGWVITPGSIALLATPADSRGISKLIQTIGRNLASRLKAGSVFSGRYHSTLLESASWVLPALVWLEWLPVREGLTQDPENWMWSSACAHTGLGGLNHFWLEQHVDYWALGNTPFDRQARYRAILQEGNSLNNDQKISSSLRGQWALGSDSFLASISDFASRRVRPGLRGRPKKLVESVH</sequence>
<dbReference type="SUPFAM" id="SSF143422">
    <property type="entry name" value="Transposase IS200-like"/>
    <property type="match status" value="1"/>
</dbReference>
<dbReference type="InterPro" id="IPR036515">
    <property type="entry name" value="Transposase_17_sf"/>
</dbReference>
<accession>A0A6B2QYY7</accession>
<dbReference type="GO" id="GO:0006313">
    <property type="term" value="P:DNA transposition"/>
    <property type="evidence" value="ECO:0007669"/>
    <property type="project" value="InterPro"/>
</dbReference>
<dbReference type="AlphaFoldDB" id="A0A6B2QYY7"/>
<protein>
    <recommendedName>
        <fullName evidence="1">Transposase IS200-like domain-containing protein</fullName>
    </recommendedName>
</protein>
<dbReference type="RefSeq" id="WP_163651676.1">
    <property type="nucleotide sequence ID" value="NZ_JAAGRN010000002.1"/>
</dbReference>
<gene>
    <name evidence="2" type="ORF">G3I67_03790</name>
</gene>
<dbReference type="SMART" id="SM01321">
    <property type="entry name" value="Y1_Tnp"/>
    <property type="match status" value="1"/>
</dbReference>
<organism evidence="2">
    <name type="scientific">Sheuella amnicola</name>
    <dbReference type="NCBI Taxonomy" id="2707330"/>
    <lineage>
        <taxon>Bacteria</taxon>
        <taxon>Pseudomonadati</taxon>
        <taxon>Pseudomonadota</taxon>
        <taxon>Betaproteobacteria</taxon>
        <taxon>Burkholderiales</taxon>
        <taxon>Alcaligenaceae</taxon>
        <taxon>Sheuella</taxon>
    </lineage>
</organism>
<dbReference type="InterPro" id="IPR002686">
    <property type="entry name" value="Transposase_17"/>
</dbReference>
<name>A0A6B2QYY7_9BURK</name>
<dbReference type="Gene3D" id="3.30.70.1290">
    <property type="entry name" value="Transposase IS200-like"/>
    <property type="match status" value="1"/>
</dbReference>
<evidence type="ECO:0000259" key="1">
    <source>
        <dbReference type="SMART" id="SM01321"/>
    </source>
</evidence>
<proteinExistence type="predicted"/>
<dbReference type="EMBL" id="JAAGRN010000002">
    <property type="protein sequence ID" value="NDY82349.1"/>
    <property type="molecule type" value="Genomic_DNA"/>
</dbReference>
<reference evidence="2" key="1">
    <citation type="submission" date="2020-02" db="EMBL/GenBank/DDBJ databases">
        <authorList>
            <person name="Chen W.-M."/>
        </authorList>
    </citation>
    <scope>NUCLEOTIDE SEQUENCE</scope>
    <source>
        <strain evidence="2">NBD-18</strain>
    </source>
</reference>